<gene>
    <name evidence="4" type="ORF">C1H87_16945</name>
</gene>
<evidence type="ECO:0000259" key="3">
    <source>
        <dbReference type="Pfam" id="PF08338"/>
    </source>
</evidence>
<dbReference type="KEGG" id="fek:C1H87_16945"/>
<proteinExistence type="inferred from homology"/>
<dbReference type="AlphaFoldDB" id="A0A2K9PTB5"/>
<keyword evidence="5" id="KW-1185">Reference proteome</keyword>
<feature type="domain" description="NAD-dependent epimerase/dehydratase" evidence="2">
    <location>
        <begin position="4"/>
        <end position="221"/>
    </location>
</feature>
<accession>A0A2K9PTB5</accession>
<dbReference type="Pfam" id="PF08338">
    <property type="entry name" value="DUF1731"/>
    <property type="match status" value="1"/>
</dbReference>
<organism evidence="4 5">
    <name type="scientific">Flavivirga eckloniae</name>
    <dbReference type="NCBI Taxonomy" id="1803846"/>
    <lineage>
        <taxon>Bacteria</taxon>
        <taxon>Pseudomonadati</taxon>
        <taxon>Bacteroidota</taxon>
        <taxon>Flavobacteriia</taxon>
        <taxon>Flavobacteriales</taxon>
        <taxon>Flavobacteriaceae</taxon>
        <taxon>Flavivirga</taxon>
    </lineage>
</organism>
<comment type="similarity">
    <text evidence="1">Belongs to the NAD(P)-dependent epimerase/dehydratase family. SDR39U1 subfamily.</text>
</comment>
<evidence type="ECO:0000256" key="1">
    <source>
        <dbReference type="ARBA" id="ARBA00009353"/>
    </source>
</evidence>
<dbReference type="PANTHER" id="PTHR11092:SF0">
    <property type="entry name" value="EPIMERASE FAMILY PROTEIN SDR39U1"/>
    <property type="match status" value="1"/>
</dbReference>
<dbReference type="SUPFAM" id="SSF51735">
    <property type="entry name" value="NAD(P)-binding Rossmann-fold domains"/>
    <property type="match status" value="1"/>
</dbReference>
<dbReference type="PANTHER" id="PTHR11092">
    <property type="entry name" value="SUGAR NUCLEOTIDE EPIMERASE RELATED"/>
    <property type="match status" value="1"/>
</dbReference>
<evidence type="ECO:0000313" key="4">
    <source>
        <dbReference type="EMBL" id="AUP80302.1"/>
    </source>
</evidence>
<dbReference type="Pfam" id="PF01370">
    <property type="entry name" value="Epimerase"/>
    <property type="match status" value="1"/>
</dbReference>
<dbReference type="InterPro" id="IPR036291">
    <property type="entry name" value="NAD(P)-bd_dom_sf"/>
</dbReference>
<dbReference type="NCBIfam" id="TIGR01777">
    <property type="entry name" value="yfcH"/>
    <property type="match status" value="1"/>
</dbReference>
<evidence type="ECO:0000259" key="2">
    <source>
        <dbReference type="Pfam" id="PF01370"/>
    </source>
</evidence>
<protein>
    <submittedName>
        <fullName evidence="4">TIGR01777 family protein</fullName>
    </submittedName>
</protein>
<dbReference type="OrthoDB" id="9801773at2"/>
<evidence type="ECO:0000313" key="5">
    <source>
        <dbReference type="Proteomes" id="UP000235826"/>
    </source>
</evidence>
<dbReference type="InterPro" id="IPR010099">
    <property type="entry name" value="SDR39U1"/>
</dbReference>
<dbReference type="EMBL" id="CP025791">
    <property type="protein sequence ID" value="AUP80302.1"/>
    <property type="molecule type" value="Genomic_DNA"/>
</dbReference>
<name>A0A2K9PTB5_9FLAO</name>
<dbReference type="InterPro" id="IPR001509">
    <property type="entry name" value="Epimerase_deHydtase"/>
</dbReference>
<dbReference type="InterPro" id="IPR013549">
    <property type="entry name" value="DUF1731"/>
</dbReference>
<reference evidence="4 5" key="1">
    <citation type="submission" date="2018-01" db="EMBL/GenBank/DDBJ databases">
        <title>Complete genome sequence of Flavivirga eckloniae ECD14 isolated from seaweed Ecklonia cava.</title>
        <authorList>
            <person name="Lee J.H."/>
            <person name="Baik K.S."/>
            <person name="Seong C.N."/>
        </authorList>
    </citation>
    <scope>NUCLEOTIDE SEQUENCE [LARGE SCALE GENOMIC DNA]</scope>
    <source>
        <strain evidence="4 5">ECD14</strain>
    </source>
</reference>
<feature type="domain" description="DUF1731" evidence="3">
    <location>
        <begin position="249"/>
        <end position="297"/>
    </location>
</feature>
<dbReference type="Proteomes" id="UP000235826">
    <property type="component" value="Chromosome"/>
</dbReference>
<dbReference type="Gene3D" id="3.40.50.720">
    <property type="entry name" value="NAD(P)-binding Rossmann-like Domain"/>
    <property type="match status" value="1"/>
</dbReference>
<dbReference type="RefSeq" id="WP_102756954.1">
    <property type="nucleotide sequence ID" value="NZ_CP025791.1"/>
</dbReference>
<sequence>MKKIIIAGGSGFLGQVLTDHLYSKGYNIKVLTRTPKLEHDIYWNAKDFGSWCKELEGAEVLINLTGKSVDCRYTEKNKQLIRTSRIDSTHLLGLAVNLCKTPPKIWINSSTATIYKHSYDHQMCEENGLIGNDFSMNIAKSWEEAFNSIVTPKTRKIIIRTSIVLGRNGGALIPLKRITRLGLGGKQGTGYQKVSWIHELDFVRTLDFLINNEHLKGTFNLCVPEPTDNHTLMKTIRKLLKIPIGIPQPVPLLKLGARLIGTEAELVLKSRNVVPKRLLDNGFSFTYVNIDEALSDLLKLME</sequence>